<dbReference type="Proteomes" id="UP000585721">
    <property type="component" value="Unassembled WGS sequence"/>
</dbReference>
<protein>
    <recommendedName>
        <fullName evidence="4">DUF1189 domain-containing protein</fullName>
    </recommendedName>
</protein>
<gene>
    <name evidence="2" type="ORF">HNR75_000942</name>
</gene>
<dbReference type="EMBL" id="JACHGR010000003">
    <property type="protein sequence ID" value="MBB6055060.1"/>
    <property type="molecule type" value="Genomic_DNA"/>
</dbReference>
<keyword evidence="1" id="KW-0812">Transmembrane</keyword>
<keyword evidence="3" id="KW-1185">Reference proteome</keyword>
<evidence type="ECO:0000256" key="1">
    <source>
        <dbReference type="SAM" id="Phobius"/>
    </source>
</evidence>
<evidence type="ECO:0008006" key="4">
    <source>
        <dbReference type="Google" id="ProtNLM"/>
    </source>
</evidence>
<dbReference type="InterPro" id="IPR009574">
    <property type="entry name" value="DUF1189"/>
</dbReference>
<dbReference type="RefSeq" id="WP_188025854.1">
    <property type="nucleotide sequence ID" value="NZ_JACHGR010000003.1"/>
</dbReference>
<dbReference type="Pfam" id="PF06691">
    <property type="entry name" value="DUF1189"/>
    <property type="match status" value="1"/>
</dbReference>
<feature type="transmembrane region" description="Helical" evidence="1">
    <location>
        <begin position="30"/>
        <end position="50"/>
    </location>
</feature>
<keyword evidence="1" id="KW-1133">Transmembrane helix</keyword>
<feature type="transmembrane region" description="Helical" evidence="1">
    <location>
        <begin position="165"/>
        <end position="193"/>
    </location>
</feature>
<evidence type="ECO:0000313" key="3">
    <source>
        <dbReference type="Proteomes" id="UP000585721"/>
    </source>
</evidence>
<keyword evidence="1" id="KW-0472">Membrane</keyword>
<organism evidence="2 3">
    <name type="scientific">Tolumonas osonensis</name>
    <dbReference type="NCBI Taxonomy" id="675874"/>
    <lineage>
        <taxon>Bacteria</taxon>
        <taxon>Pseudomonadati</taxon>
        <taxon>Pseudomonadota</taxon>
        <taxon>Gammaproteobacteria</taxon>
        <taxon>Aeromonadales</taxon>
        <taxon>Aeromonadaceae</taxon>
        <taxon>Tolumonas</taxon>
    </lineage>
</organism>
<comment type="caution">
    <text evidence="2">The sequence shown here is derived from an EMBL/GenBank/DDBJ whole genome shotgun (WGS) entry which is preliminary data.</text>
</comment>
<dbReference type="AlphaFoldDB" id="A0A841GJR3"/>
<proteinExistence type="predicted"/>
<name>A0A841GJR3_9GAMM</name>
<accession>A0A841GJR3</accession>
<reference evidence="2 3" key="1">
    <citation type="submission" date="2020-08" db="EMBL/GenBank/DDBJ databases">
        <title>Genomic Encyclopedia of Type Strains, Phase IV (KMG-IV): sequencing the most valuable type-strain genomes for metagenomic binning, comparative biology and taxonomic classification.</title>
        <authorList>
            <person name="Goeker M."/>
        </authorList>
    </citation>
    <scope>NUCLEOTIDE SEQUENCE [LARGE SCALE GENOMIC DNA]</scope>
    <source>
        <strain evidence="2 3">DSM 22975</strain>
    </source>
</reference>
<evidence type="ECO:0000313" key="2">
    <source>
        <dbReference type="EMBL" id="MBB6055060.1"/>
    </source>
</evidence>
<sequence length="268" mass="30209">MHKFPWWQALWLSFFSRTLYQSVARQWQGIGSLYLLIVSALVVMPVTMQIREGYLAFTEDELPLYLDELPELTIQNGLASTPEERPYIINESGTTEPFIVVDTTGQYTDLDQTSAAILITADQISIRKDDVSSQSYSFTDLGDMTIDRSSIETFLTTTGKFVLPLVYVILIAVAWFWRFSQAMVYALLAGWLARRQGVTLRYNSFVRLCAVALTPAMIMDMLIGVLGLTLPFAGLLFIALEVMYVRFAIQSVCQLPPDQRNDEGSIIA</sequence>